<sequence length="161" mass="18273">MFMIVLANFILQSTVFQYLGIFGVIPNTTLIIVVCIAILKGKKVGGVVGVLAGLLQDIIFSTTIGPNAFVYFFIGYFVGMIEQKFYKESSFIPFIFTAISTIVYHGLYFVVIYFLGIKIHFPLFLKNVVLIEILYNSILAIPIYKWFSNIFVVPSIRFGRR</sequence>
<dbReference type="Pfam" id="PF04093">
    <property type="entry name" value="MreD"/>
    <property type="match status" value="1"/>
</dbReference>
<comment type="similarity">
    <text evidence="2">Belongs to the MreD family.</text>
</comment>
<dbReference type="STRING" id="1123281.SAMN02745180_00802"/>
<dbReference type="OrthoDB" id="9796616at2"/>
<keyword evidence="4 8" id="KW-0812">Transmembrane</keyword>
<comment type="subcellular location">
    <subcellularLocation>
        <location evidence="1">Cell membrane</location>
        <topology evidence="1">Multi-pass membrane protein</topology>
    </subcellularLocation>
</comment>
<evidence type="ECO:0000256" key="2">
    <source>
        <dbReference type="ARBA" id="ARBA00007776"/>
    </source>
</evidence>
<evidence type="ECO:0000256" key="4">
    <source>
        <dbReference type="ARBA" id="ARBA00022692"/>
    </source>
</evidence>
<feature type="transmembrane region" description="Helical" evidence="8">
    <location>
        <begin position="128"/>
        <end position="147"/>
    </location>
</feature>
<keyword evidence="10" id="KW-1185">Reference proteome</keyword>
<feature type="transmembrane region" description="Helical" evidence="8">
    <location>
        <begin position="91"/>
        <end position="116"/>
    </location>
</feature>
<gene>
    <name evidence="9" type="ORF">SAMN02745180_00802</name>
</gene>
<keyword evidence="3" id="KW-1003">Cell membrane</keyword>
<feature type="transmembrane region" description="Helical" evidence="8">
    <location>
        <begin position="15"/>
        <end position="39"/>
    </location>
</feature>
<dbReference type="InterPro" id="IPR007227">
    <property type="entry name" value="Cell_shape_determining_MreD"/>
</dbReference>
<evidence type="ECO:0000256" key="6">
    <source>
        <dbReference type="ARBA" id="ARBA00022989"/>
    </source>
</evidence>
<keyword evidence="5" id="KW-0133">Cell shape</keyword>
<dbReference type="NCBIfam" id="TIGR03426">
    <property type="entry name" value="shape_MreD"/>
    <property type="match status" value="1"/>
</dbReference>
<dbReference type="PIRSF" id="PIRSF037497">
    <property type="entry name" value="MreD_Clostridium/Treponema_prd"/>
    <property type="match status" value="1"/>
</dbReference>
<proteinExistence type="inferred from homology"/>
<dbReference type="InterPro" id="IPR017225">
    <property type="entry name" value="Cell_shape_determin_MreD_prd"/>
</dbReference>
<dbReference type="GO" id="GO:0008360">
    <property type="term" value="P:regulation of cell shape"/>
    <property type="evidence" value="ECO:0007669"/>
    <property type="project" value="UniProtKB-KW"/>
</dbReference>
<evidence type="ECO:0000256" key="5">
    <source>
        <dbReference type="ARBA" id="ARBA00022960"/>
    </source>
</evidence>
<accession>A0A1M5UXH8</accession>
<dbReference type="EMBL" id="FQXR01000003">
    <property type="protein sequence ID" value="SHH67548.1"/>
    <property type="molecule type" value="Genomic_DNA"/>
</dbReference>
<reference evidence="9 10" key="1">
    <citation type="submission" date="2016-11" db="EMBL/GenBank/DDBJ databases">
        <authorList>
            <person name="Jaros S."/>
            <person name="Januszkiewicz K."/>
            <person name="Wedrychowicz H."/>
        </authorList>
    </citation>
    <scope>NUCLEOTIDE SEQUENCE [LARGE SCALE GENOMIC DNA]</scope>
    <source>
        <strain evidence="9 10">DSM 13106</strain>
    </source>
</reference>
<keyword evidence="7 8" id="KW-0472">Membrane</keyword>
<evidence type="ECO:0000313" key="10">
    <source>
        <dbReference type="Proteomes" id="UP000184389"/>
    </source>
</evidence>
<evidence type="ECO:0000256" key="1">
    <source>
        <dbReference type="ARBA" id="ARBA00004651"/>
    </source>
</evidence>
<evidence type="ECO:0000313" key="9">
    <source>
        <dbReference type="EMBL" id="SHH67548.1"/>
    </source>
</evidence>
<organism evidence="9 10">
    <name type="scientific">Sporanaerobacter acetigenes DSM 13106</name>
    <dbReference type="NCBI Taxonomy" id="1123281"/>
    <lineage>
        <taxon>Bacteria</taxon>
        <taxon>Bacillati</taxon>
        <taxon>Bacillota</taxon>
        <taxon>Tissierellia</taxon>
        <taxon>Tissierellales</taxon>
        <taxon>Sporanaerobacteraceae</taxon>
        <taxon>Sporanaerobacter</taxon>
    </lineage>
</organism>
<evidence type="ECO:0000256" key="3">
    <source>
        <dbReference type="ARBA" id="ARBA00022475"/>
    </source>
</evidence>
<protein>
    <submittedName>
        <fullName evidence="9">Rod shape-determining protein MreD</fullName>
    </submittedName>
</protein>
<evidence type="ECO:0000256" key="8">
    <source>
        <dbReference type="SAM" id="Phobius"/>
    </source>
</evidence>
<dbReference type="GO" id="GO:0005886">
    <property type="term" value="C:plasma membrane"/>
    <property type="evidence" value="ECO:0007669"/>
    <property type="project" value="UniProtKB-SubCell"/>
</dbReference>
<keyword evidence="6 8" id="KW-1133">Transmembrane helix</keyword>
<dbReference type="Proteomes" id="UP000184389">
    <property type="component" value="Unassembled WGS sequence"/>
</dbReference>
<feature type="transmembrane region" description="Helical" evidence="8">
    <location>
        <begin position="46"/>
        <end position="79"/>
    </location>
</feature>
<name>A0A1M5UXH8_9FIRM</name>
<dbReference type="AlphaFoldDB" id="A0A1M5UXH8"/>
<evidence type="ECO:0000256" key="7">
    <source>
        <dbReference type="ARBA" id="ARBA00023136"/>
    </source>
</evidence>